<evidence type="ECO:0000313" key="5">
    <source>
        <dbReference type="Proteomes" id="UP000790347"/>
    </source>
</evidence>
<dbReference type="Pfam" id="PF00653">
    <property type="entry name" value="BIR"/>
    <property type="match status" value="1"/>
</dbReference>
<evidence type="ECO:0000256" key="2">
    <source>
        <dbReference type="ARBA" id="ARBA00022833"/>
    </source>
</evidence>
<evidence type="ECO:0000313" key="4">
    <source>
        <dbReference type="EMBL" id="KAH9529964.1"/>
    </source>
</evidence>
<dbReference type="OrthoDB" id="6415325at2759"/>
<reference evidence="4" key="1">
    <citation type="submission" date="2013-05" db="EMBL/GenBank/DDBJ databases">
        <authorList>
            <person name="Yim A.K.Y."/>
            <person name="Chan T.F."/>
            <person name="Ji K.M."/>
            <person name="Liu X.Y."/>
            <person name="Zhou J.W."/>
            <person name="Li R.Q."/>
            <person name="Yang K.Y."/>
            <person name="Li J."/>
            <person name="Li M."/>
            <person name="Law P.T.W."/>
            <person name="Wu Y.L."/>
            <person name="Cai Z.L."/>
            <person name="Qin H."/>
            <person name="Bao Y."/>
            <person name="Leung R.K.K."/>
            <person name="Ng P.K.S."/>
            <person name="Zou J."/>
            <person name="Zhong X.J."/>
            <person name="Ran P.X."/>
            <person name="Zhong N.S."/>
            <person name="Liu Z.G."/>
            <person name="Tsui S.K.W."/>
        </authorList>
    </citation>
    <scope>NUCLEOTIDE SEQUENCE</scope>
    <source>
        <strain evidence="4">Derf</strain>
        <tissue evidence="4">Whole organism</tissue>
    </source>
</reference>
<dbReference type="GO" id="GO:0046872">
    <property type="term" value="F:metal ion binding"/>
    <property type="evidence" value="ECO:0007669"/>
    <property type="project" value="UniProtKB-KW"/>
</dbReference>
<dbReference type="InterPro" id="IPR051190">
    <property type="entry name" value="Baculoviral_IAP"/>
</dbReference>
<accession>A0A922IH07</accession>
<dbReference type="PROSITE" id="PS50143">
    <property type="entry name" value="BIR_REPEAT_2"/>
    <property type="match status" value="1"/>
</dbReference>
<comment type="caution">
    <text evidence="4">The sequence shown here is derived from an EMBL/GenBank/DDBJ whole genome shotgun (WGS) entry which is preliminary data.</text>
</comment>
<dbReference type="EMBL" id="SDOV01000004">
    <property type="protein sequence ID" value="KAH7642636.1"/>
    <property type="molecule type" value="Genomic_DNA"/>
</dbReference>
<reference evidence="4" key="4">
    <citation type="journal article" date="2022" name="Res Sq">
        <title>Comparative Genomics Reveals Insights into the Divergent Evolution of Astigmatic Mites and Household Pest Adaptations.</title>
        <authorList>
            <person name="Xiong Q."/>
            <person name="Wan A.T.-Y."/>
            <person name="Liu X.-Y."/>
            <person name="Fung C.S.-H."/>
            <person name="Xiao X."/>
            <person name="Malainual N."/>
            <person name="Hou J."/>
            <person name="Wang L."/>
            <person name="Wang M."/>
            <person name="Yang K."/>
            <person name="Cui Y."/>
            <person name="Leung E."/>
            <person name="Nong W."/>
            <person name="Shin S.-K."/>
            <person name="Au S."/>
            <person name="Jeong K.Y."/>
            <person name="Chew F.T."/>
            <person name="Hui J."/>
            <person name="Leung T.F."/>
            <person name="Tungtrongchitr A."/>
            <person name="Zhong N."/>
            <person name="Liu Z."/>
            <person name="Tsui S."/>
        </authorList>
    </citation>
    <scope>NUCLEOTIDE SEQUENCE</scope>
    <source>
        <strain evidence="4">Derf</strain>
        <tissue evidence="4">Whole organism</tissue>
    </source>
</reference>
<keyword evidence="5" id="KW-1185">Reference proteome</keyword>
<organism evidence="4 5">
    <name type="scientific">Dermatophagoides farinae</name>
    <name type="common">American house dust mite</name>
    <dbReference type="NCBI Taxonomy" id="6954"/>
    <lineage>
        <taxon>Eukaryota</taxon>
        <taxon>Metazoa</taxon>
        <taxon>Ecdysozoa</taxon>
        <taxon>Arthropoda</taxon>
        <taxon>Chelicerata</taxon>
        <taxon>Arachnida</taxon>
        <taxon>Acari</taxon>
        <taxon>Acariformes</taxon>
        <taxon>Sarcoptiformes</taxon>
        <taxon>Astigmata</taxon>
        <taxon>Psoroptidia</taxon>
        <taxon>Analgoidea</taxon>
        <taxon>Pyroglyphidae</taxon>
        <taxon>Dermatophagoidinae</taxon>
        <taxon>Dermatophagoides</taxon>
    </lineage>
</organism>
<name>A0A922IH07_DERFA</name>
<dbReference type="SUPFAM" id="SSF57924">
    <property type="entry name" value="Inhibitor of apoptosis (IAP) repeat"/>
    <property type="match status" value="1"/>
</dbReference>
<dbReference type="Proteomes" id="UP000790347">
    <property type="component" value="Unassembled WGS sequence"/>
</dbReference>
<keyword evidence="2" id="KW-0862">Zinc</keyword>
<keyword evidence="1" id="KW-0479">Metal-binding</keyword>
<dbReference type="Gene3D" id="1.10.1170.10">
    <property type="entry name" value="Inhibitor Of Apoptosis Protein (2mihbC-IAP-1), Chain A"/>
    <property type="match status" value="1"/>
</dbReference>
<dbReference type="InterPro" id="IPR001370">
    <property type="entry name" value="BIR_rpt"/>
</dbReference>
<protein>
    <submittedName>
        <fullName evidence="4">Baculoviral IAP repeat-containing protein 5</fullName>
    </submittedName>
    <submittedName>
        <fullName evidence="3">Survivin-like protein</fullName>
    </submittedName>
</protein>
<dbReference type="EMBL" id="ASGP02000001">
    <property type="protein sequence ID" value="KAH9529964.1"/>
    <property type="molecule type" value="Genomic_DNA"/>
</dbReference>
<dbReference type="Proteomes" id="UP000828236">
    <property type="component" value="Unassembled WGS sequence"/>
</dbReference>
<dbReference type="PANTHER" id="PTHR46771:SF5">
    <property type="entry name" value="DETERIN"/>
    <property type="match status" value="1"/>
</dbReference>
<reference evidence="3" key="2">
    <citation type="submission" date="2020-06" db="EMBL/GenBank/DDBJ databases">
        <authorList>
            <person name="Ji K."/>
            <person name="Li J."/>
        </authorList>
    </citation>
    <scope>NUCLEOTIDE SEQUENCE</scope>
    <source>
        <strain evidence="3">JKM2019</strain>
        <tissue evidence="3">Whole body</tissue>
    </source>
</reference>
<dbReference type="SMART" id="SM00238">
    <property type="entry name" value="BIR"/>
    <property type="match status" value="1"/>
</dbReference>
<reference evidence="3" key="3">
    <citation type="journal article" date="2021" name="World Allergy Organ. J.">
        <title>Chromosome-level assembly of Dermatophagoides farinae genome and transcriptome reveals two novel allergens Der f 37 and Der f 39.</title>
        <authorList>
            <person name="Chen J."/>
            <person name="Cai Z."/>
            <person name="Fan D."/>
            <person name="Hu J."/>
            <person name="Hou Y."/>
            <person name="He Y."/>
            <person name="Zhang Z."/>
            <person name="Zhao Z."/>
            <person name="Gao P."/>
            <person name="Hu W."/>
            <person name="Sun J."/>
            <person name="Li J."/>
            <person name="Ji K."/>
        </authorList>
    </citation>
    <scope>NUCLEOTIDE SEQUENCE</scope>
    <source>
        <strain evidence="3">JKM2019</strain>
    </source>
</reference>
<proteinExistence type="predicted"/>
<sequence>MSSSNDVMDTEMYNEKNRIKSFENWPHDTGNITKEVMAKNGFYHQPDHIDNGGYDLVRCVFCDIHIYEWQPNDDPNVEHQKANPDCLFAKLNKPQTNLTPNEFMEIVDEKNSIKIKQYFEMSKKIQIERIEKIKNIMKKL</sequence>
<dbReference type="CDD" id="cd00022">
    <property type="entry name" value="BIR"/>
    <property type="match status" value="1"/>
</dbReference>
<evidence type="ECO:0000313" key="3">
    <source>
        <dbReference type="EMBL" id="KAH7642636.1"/>
    </source>
</evidence>
<dbReference type="PANTHER" id="PTHR46771">
    <property type="entry name" value="DETERIN"/>
    <property type="match status" value="1"/>
</dbReference>
<evidence type="ECO:0000256" key="1">
    <source>
        <dbReference type="ARBA" id="ARBA00022723"/>
    </source>
</evidence>
<dbReference type="AlphaFoldDB" id="A0A922IH07"/>
<gene>
    <name evidence="4" type="primary">BIRC5</name>
    <name evidence="4" type="ORF">DERF_003812</name>
    <name evidence="3" type="ORF">HUG17_5683</name>
</gene>